<dbReference type="Proteomes" id="UP001153678">
    <property type="component" value="Unassembled WGS sequence"/>
</dbReference>
<evidence type="ECO:0000313" key="2">
    <source>
        <dbReference type="Proteomes" id="UP001153678"/>
    </source>
</evidence>
<accession>A0A9W4WYM6</accession>
<name>A0A9W4WYM6_9GLOM</name>
<protein>
    <submittedName>
        <fullName evidence="1">15515_t:CDS:1</fullName>
    </submittedName>
</protein>
<dbReference type="EMBL" id="CAMKVN010001051">
    <property type="protein sequence ID" value="CAI2173340.1"/>
    <property type="molecule type" value="Genomic_DNA"/>
</dbReference>
<dbReference type="AlphaFoldDB" id="A0A9W4WYM6"/>
<evidence type="ECO:0000313" key="1">
    <source>
        <dbReference type="EMBL" id="CAI2173340.1"/>
    </source>
</evidence>
<organism evidence="1 2">
    <name type="scientific">Funneliformis geosporum</name>
    <dbReference type="NCBI Taxonomy" id="1117311"/>
    <lineage>
        <taxon>Eukaryota</taxon>
        <taxon>Fungi</taxon>
        <taxon>Fungi incertae sedis</taxon>
        <taxon>Mucoromycota</taxon>
        <taxon>Glomeromycotina</taxon>
        <taxon>Glomeromycetes</taxon>
        <taxon>Glomerales</taxon>
        <taxon>Glomeraceae</taxon>
        <taxon>Funneliformis</taxon>
    </lineage>
</organism>
<gene>
    <name evidence="1" type="ORF">FWILDA_LOCUS6037</name>
</gene>
<sequence>MIYEGEEGLLMLFPVRKAGYDDVTRTSHDSIDHYREVSNLQVEIVDPSSDTYKNGLGIESYQYS</sequence>
<reference evidence="1" key="1">
    <citation type="submission" date="2022-08" db="EMBL/GenBank/DDBJ databases">
        <authorList>
            <person name="Kallberg Y."/>
            <person name="Tangrot J."/>
            <person name="Rosling A."/>
        </authorList>
    </citation>
    <scope>NUCLEOTIDE SEQUENCE</scope>
    <source>
        <strain evidence="1">Wild A</strain>
    </source>
</reference>
<proteinExistence type="predicted"/>
<keyword evidence="2" id="KW-1185">Reference proteome</keyword>
<comment type="caution">
    <text evidence="1">The sequence shown here is derived from an EMBL/GenBank/DDBJ whole genome shotgun (WGS) entry which is preliminary data.</text>
</comment>